<evidence type="ECO:0000313" key="1">
    <source>
        <dbReference type="EMBL" id="EFH67767.1"/>
    </source>
</evidence>
<dbReference type="STRING" id="81972.D7KEW8"/>
<protein>
    <submittedName>
        <fullName evidence="1">Uncharacterized protein</fullName>
    </submittedName>
</protein>
<dbReference type="Gene3D" id="1.20.1050.10">
    <property type="match status" value="1"/>
</dbReference>
<proteinExistence type="predicted"/>
<evidence type="ECO:0000313" key="2">
    <source>
        <dbReference type="Proteomes" id="UP000008694"/>
    </source>
</evidence>
<keyword evidence="2" id="KW-1185">Reference proteome</keyword>
<sequence length="91" mass="10716">MADCDWLLVFNKRKRKTLVFSCRNAVDANTPESYPILSFDPYQRVHARFWADFIDKKICTMQNIKIFQTLDQRSQELSSIWALMPSLSPKT</sequence>
<organism evidence="2">
    <name type="scientific">Arabidopsis lyrata subsp. lyrata</name>
    <name type="common">Lyre-leaved rock-cress</name>
    <dbReference type="NCBI Taxonomy" id="81972"/>
    <lineage>
        <taxon>Eukaryota</taxon>
        <taxon>Viridiplantae</taxon>
        <taxon>Streptophyta</taxon>
        <taxon>Embryophyta</taxon>
        <taxon>Tracheophyta</taxon>
        <taxon>Spermatophyta</taxon>
        <taxon>Magnoliopsida</taxon>
        <taxon>eudicotyledons</taxon>
        <taxon>Gunneridae</taxon>
        <taxon>Pentapetalae</taxon>
        <taxon>rosids</taxon>
        <taxon>malvids</taxon>
        <taxon>Brassicales</taxon>
        <taxon>Brassicaceae</taxon>
        <taxon>Camelineae</taxon>
        <taxon>Arabidopsis</taxon>
    </lineage>
</organism>
<gene>
    <name evidence="1" type="ORF">ARALYDRAFT_891837</name>
</gene>
<dbReference type="AlphaFoldDB" id="D7KEW8"/>
<dbReference type="SUPFAM" id="SSF47616">
    <property type="entry name" value="GST C-terminal domain-like"/>
    <property type="match status" value="1"/>
</dbReference>
<dbReference type="Gramene" id="scaffold_104631.1">
    <property type="protein sequence ID" value="scaffold_104631.1"/>
    <property type="gene ID" value="scaffold_104631.1"/>
</dbReference>
<name>D7KEW8_ARALL</name>
<dbReference type="Proteomes" id="UP000008694">
    <property type="component" value="Unassembled WGS sequence"/>
</dbReference>
<dbReference type="EMBL" id="GL348713">
    <property type="protein sequence ID" value="EFH67767.1"/>
    <property type="molecule type" value="Genomic_DNA"/>
</dbReference>
<reference evidence="2" key="1">
    <citation type="journal article" date="2011" name="Nat. Genet.">
        <title>The Arabidopsis lyrata genome sequence and the basis of rapid genome size change.</title>
        <authorList>
            <person name="Hu T.T."/>
            <person name="Pattyn P."/>
            <person name="Bakker E.G."/>
            <person name="Cao J."/>
            <person name="Cheng J.-F."/>
            <person name="Clark R.M."/>
            <person name="Fahlgren N."/>
            <person name="Fawcett J.A."/>
            <person name="Grimwood J."/>
            <person name="Gundlach H."/>
            <person name="Haberer G."/>
            <person name="Hollister J.D."/>
            <person name="Ossowski S."/>
            <person name="Ottilar R.P."/>
            <person name="Salamov A.A."/>
            <person name="Schneeberger K."/>
            <person name="Spannagl M."/>
            <person name="Wang X."/>
            <person name="Yang L."/>
            <person name="Nasrallah M.E."/>
            <person name="Bergelson J."/>
            <person name="Carrington J.C."/>
            <person name="Gaut B.S."/>
            <person name="Schmutz J."/>
            <person name="Mayer K.F.X."/>
            <person name="Van de Peer Y."/>
            <person name="Grigoriev I.V."/>
            <person name="Nordborg M."/>
            <person name="Weigel D."/>
            <person name="Guo Y.-L."/>
        </authorList>
    </citation>
    <scope>NUCLEOTIDE SEQUENCE [LARGE SCALE GENOMIC DNA]</scope>
    <source>
        <strain evidence="2">cv. MN47</strain>
    </source>
</reference>
<dbReference type="InterPro" id="IPR036282">
    <property type="entry name" value="Glutathione-S-Trfase_C_sf"/>
</dbReference>
<accession>D7KEW8</accession>
<dbReference type="HOGENOM" id="CLU_2430048_0_0_1"/>